<protein>
    <submittedName>
        <fullName evidence="3">Uncharacterized membrane protein</fullName>
    </submittedName>
</protein>
<dbReference type="InterPro" id="IPR010406">
    <property type="entry name" value="DUF1003"/>
</dbReference>
<reference evidence="3 4" key="1">
    <citation type="submission" date="2016-10" db="EMBL/GenBank/DDBJ databases">
        <authorList>
            <person name="de Groot N.N."/>
        </authorList>
    </citation>
    <scope>NUCLEOTIDE SEQUENCE [LARGE SCALE GENOMIC DNA]</scope>
    <source>
        <strain evidence="3 4">CGMCC 1.8925</strain>
    </source>
</reference>
<proteinExistence type="predicted"/>
<keyword evidence="4" id="KW-1185">Reference proteome</keyword>
<evidence type="ECO:0000313" key="3">
    <source>
        <dbReference type="EMBL" id="SCY46887.1"/>
    </source>
</evidence>
<dbReference type="RefSeq" id="WP_090743046.1">
    <property type="nucleotide sequence ID" value="NZ_FMVT01000005.1"/>
</dbReference>
<evidence type="ECO:0000313" key="4">
    <source>
        <dbReference type="Proteomes" id="UP000199502"/>
    </source>
</evidence>
<dbReference type="EMBL" id="FMVT01000005">
    <property type="protein sequence ID" value="SCY46887.1"/>
    <property type="molecule type" value="Genomic_DNA"/>
</dbReference>
<evidence type="ECO:0000256" key="2">
    <source>
        <dbReference type="SAM" id="Phobius"/>
    </source>
</evidence>
<sequence>MQDHPSTDTARRWLGREGAALAATERTVLDHLTRRRTISRDPQAELAEGMDLGARMADRVAAFGGSWAFIGIFVAVLVVWCGLNLVLGRDGFDPYPFIFLNLVLSMLAAVQAPIIMMSQNRQAEKDRLAAAHDYEVNLKAELEIMALHEKLDRLRAEGIERLLAQQQAQLALIEAALARISPPDEAGFSRGGP</sequence>
<dbReference type="Pfam" id="PF06210">
    <property type="entry name" value="DUF1003"/>
    <property type="match status" value="1"/>
</dbReference>
<keyword evidence="2" id="KW-1133">Transmembrane helix</keyword>
<accession>A0A1G5G6A6</accession>
<keyword evidence="2" id="KW-0472">Membrane</keyword>
<name>A0A1G5G6A6_9RHOB</name>
<dbReference type="PANTHER" id="PTHR41386:SF1">
    <property type="entry name" value="MEMBRANE PROTEIN"/>
    <property type="match status" value="1"/>
</dbReference>
<dbReference type="STRING" id="336292.SAMN05660710_01621"/>
<feature type="transmembrane region" description="Helical" evidence="2">
    <location>
        <begin position="60"/>
        <end position="85"/>
    </location>
</feature>
<evidence type="ECO:0000256" key="1">
    <source>
        <dbReference type="SAM" id="Coils"/>
    </source>
</evidence>
<dbReference type="AlphaFoldDB" id="A0A1G5G6A6"/>
<dbReference type="PANTHER" id="PTHR41386">
    <property type="entry name" value="INTEGRAL MEMBRANE PROTEIN-RELATED"/>
    <property type="match status" value="1"/>
</dbReference>
<dbReference type="Proteomes" id="UP000199502">
    <property type="component" value="Unassembled WGS sequence"/>
</dbReference>
<feature type="coiled-coil region" evidence="1">
    <location>
        <begin position="137"/>
        <end position="176"/>
    </location>
</feature>
<gene>
    <name evidence="3" type="ORF">SAMN05660710_01621</name>
</gene>
<keyword evidence="2" id="KW-0812">Transmembrane</keyword>
<feature type="transmembrane region" description="Helical" evidence="2">
    <location>
        <begin position="97"/>
        <end position="117"/>
    </location>
</feature>
<dbReference type="OrthoDB" id="9795736at2"/>
<keyword evidence="1" id="KW-0175">Coiled coil</keyword>
<organism evidence="3 4">
    <name type="scientific">Paracoccus tibetensis</name>
    <dbReference type="NCBI Taxonomy" id="336292"/>
    <lineage>
        <taxon>Bacteria</taxon>
        <taxon>Pseudomonadati</taxon>
        <taxon>Pseudomonadota</taxon>
        <taxon>Alphaproteobacteria</taxon>
        <taxon>Rhodobacterales</taxon>
        <taxon>Paracoccaceae</taxon>
        <taxon>Paracoccus</taxon>
    </lineage>
</organism>